<feature type="domain" description="CW-type" evidence="11">
    <location>
        <begin position="595"/>
        <end position="645"/>
    </location>
</feature>
<sequence>MSSSSSLTKVCFNSNCKEPLEKWRRGWRLRTGEYADLCDRCASAYEDGKFCETFHLKASGWSCCESCGKQIHCGCIVSFHMFILLDAGGIECMTCAKKSYILTPNPAWPPPSHFLPSQPECLKDLSMKRWSLIAGSGPVPWRRAPSMFNGSGIQSELQPGMPFEVDVAGGIDRFRNSERFSLSSLEKKQESSFERFIDGKLSFGPSEMLEDGIAAPKREEQPNPSVNVSQLTSVVKNDSSTSNLSLASAFSSKYEANDMNYACASLSQRPTLSTPVAKHVSSHNGMDSAGEAVVQNGKVRGDCRGRNQLLPRYWPRITDEELQQISSNSNSVITPLFEKILSASDAGRIGRLVLPKKCAEAYFPLISQPEGLPLKVQDLKGKEWVFQFRFWPNNNSRMYVLEGITPCIQSMQLQAGDVVTFSRLEPEGKLVMGGRKASTSPSDQGDEATLIGNEALAPEDDNGKYKFGELNSINGLTKGNSVPTSFLPVNQITKADSGTSWSEIFKSRFKVNETLEAKPIRCKRKNSISASKGKRLRIENEDVIELKITWNQAQGLMRPPPKIVPMVYVVEGCEIEEFEHAPIIGRPTIPAIDHFGEKIQWVQCNDCLKWRKVPANALLHSRWTCSENVWGLDRSLCSAAEKLSTEELEDMIPTISKVSFNKKKNAKQDSDLVATLEGLDTLANLAIQGEEDVLPASSQAGLRHPRHKLGCTCIVCIQPPSGKGPKHEQTCDCVVCKSLKRRCKTLRDRREKKQLEKEAETAYPSQRPTEQVPDNDSSVDDPNERKFLVSPLKGQIDLNIQPERDEEVSPGSESGAMKSSLPDATHRNLRQQGYSSLGVGENVVGKKMQEDGTGRANFSNCIALDSSPAKTDVDHHLILPLDTTGSTSSTAT</sequence>
<dbReference type="PROSITE" id="PS50863">
    <property type="entry name" value="B3"/>
    <property type="match status" value="1"/>
</dbReference>
<dbReference type="GO" id="GO:0003677">
    <property type="term" value="F:DNA binding"/>
    <property type="evidence" value="ECO:0007669"/>
    <property type="project" value="UniProtKB-KW"/>
</dbReference>
<evidence type="ECO:0000256" key="2">
    <source>
        <dbReference type="ARBA" id="ARBA00022723"/>
    </source>
</evidence>
<feature type="compositionally biased region" description="Basic and acidic residues" evidence="9">
    <location>
        <begin position="750"/>
        <end position="760"/>
    </location>
</feature>
<dbReference type="InterPro" id="IPR015300">
    <property type="entry name" value="DNA-bd_pseudobarrel_sf"/>
</dbReference>
<keyword evidence="13" id="KW-1185">Reference proteome</keyword>
<evidence type="ECO:0000256" key="9">
    <source>
        <dbReference type="SAM" id="MobiDB-lite"/>
    </source>
</evidence>
<evidence type="ECO:0000259" key="10">
    <source>
        <dbReference type="PROSITE" id="PS50863"/>
    </source>
</evidence>
<dbReference type="GO" id="GO:0008270">
    <property type="term" value="F:zinc ion binding"/>
    <property type="evidence" value="ECO:0007669"/>
    <property type="project" value="UniProtKB-KW"/>
</dbReference>
<dbReference type="Pfam" id="PF02362">
    <property type="entry name" value="B3"/>
    <property type="match status" value="1"/>
</dbReference>
<dbReference type="Proteomes" id="UP001604277">
    <property type="component" value="Unassembled WGS sequence"/>
</dbReference>
<evidence type="ECO:0000313" key="13">
    <source>
        <dbReference type="Proteomes" id="UP001604277"/>
    </source>
</evidence>
<dbReference type="InterPro" id="IPR011124">
    <property type="entry name" value="Znf_CW"/>
</dbReference>
<dbReference type="GO" id="GO:0006355">
    <property type="term" value="P:regulation of DNA-templated transcription"/>
    <property type="evidence" value="ECO:0007669"/>
    <property type="project" value="UniProtKB-ARBA"/>
</dbReference>
<evidence type="ECO:0000256" key="6">
    <source>
        <dbReference type="ARBA" id="ARBA00023125"/>
    </source>
</evidence>
<feature type="region of interest" description="Disordered" evidence="9">
    <location>
        <begin position="750"/>
        <end position="827"/>
    </location>
</feature>
<keyword evidence="7" id="KW-0804">Transcription</keyword>
<accession>A0ABD1S3S5</accession>
<keyword evidence="2" id="KW-0479">Metal-binding</keyword>
<evidence type="ECO:0000313" key="12">
    <source>
        <dbReference type="EMBL" id="KAL2495103.1"/>
    </source>
</evidence>
<comment type="caution">
    <text evidence="12">The sequence shown here is derived from an EMBL/GenBank/DDBJ whole genome shotgun (WGS) entry which is preliminary data.</text>
</comment>
<organism evidence="12 13">
    <name type="scientific">Forsythia ovata</name>
    <dbReference type="NCBI Taxonomy" id="205694"/>
    <lineage>
        <taxon>Eukaryota</taxon>
        <taxon>Viridiplantae</taxon>
        <taxon>Streptophyta</taxon>
        <taxon>Embryophyta</taxon>
        <taxon>Tracheophyta</taxon>
        <taxon>Spermatophyta</taxon>
        <taxon>Magnoliopsida</taxon>
        <taxon>eudicotyledons</taxon>
        <taxon>Gunneridae</taxon>
        <taxon>Pentapetalae</taxon>
        <taxon>asterids</taxon>
        <taxon>lamiids</taxon>
        <taxon>Lamiales</taxon>
        <taxon>Oleaceae</taxon>
        <taxon>Forsythieae</taxon>
        <taxon>Forsythia</taxon>
    </lineage>
</organism>
<evidence type="ECO:0000256" key="8">
    <source>
        <dbReference type="ARBA" id="ARBA00023242"/>
    </source>
</evidence>
<gene>
    <name evidence="12" type="ORF">Fot_38860</name>
</gene>
<reference evidence="13" key="1">
    <citation type="submission" date="2024-07" db="EMBL/GenBank/DDBJ databases">
        <title>Two chromosome-level genome assemblies of Korean endemic species Abeliophyllum distichum and Forsythia ovata (Oleaceae).</title>
        <authorList>
            <person name="Jang H."/>
        </authorList>
    </citation>
    <scope>NUCLEOTIDE SEQUENCE [LARGE SCALE GENOMIC DNA]</scope>
</reference>
<keyword evidence="5" id="KW-0805">Transcription regulation</keyword>
<dbReference type="FunFam" id="2.40.330.10:FF:000006">
    <property type="entry name" value="B3 domain-containing transcription repressor VAL1"/>
    <property type="match status" value="1"/>
</dbReference>
<comment type="subcellular location">
    <subcellularLocation>
        <location evidence="1">Nucleus</location>
    </subcellularLocation>
</comment>
<dbReference type="PANTHER" id="PTHR46245">
    <property type="entry name" value="B3 DOMAIN-CONTAINING PROTEIN OS07G0563300"/>
    <property type="match status" value="1"/>
</dbReference>
<keyword evidence="6" id="KW-0238">DNA-binding</keyword>
<feature type="domain" description="TF-B3" evidence="10">
    <location>
        <begin position="337"/>
        <end position="438"/>
    </location>
</feature>
<dbReference type="Gene3D" id="3.30.40.100">
    <property type="match status" value="1"/>
</dbReference>
<name>A0ABD1S3S5_9LAMI</name>
<dbReference type="AlphaFoldDB" id="A0ABD1S3S5"/>
<evidence type="ECO:0000259" key="11">
    <source>
        <dbReference type="PROSITE" id="PS51050"/>
    </source>
</evidence>
<dbReference type="EMBL" id="JBFOLJ010000011">
    <property type="protein sequence ID" value="KAL2495103.1"/>
    <property type="molecule type" value="Genomic_DNA"/>
</dbReference>
<feature type="compositionally biased region" description="Polar residues" evidence="9">
    <location>
        <begin position="763"/>
        <end position="776"/>
    </location>
</feature>
<dbReference type="SUPFAM" id="SSF101936">
    <property type="entry name" value="DNA-binding pseudobarrel domain"/>
    <property type="match status" value="1"/>
</dbReference>
<dbReference type="GO" id="GO:0005634">
    <property type="term" value="C:nucleus"/>
    <property type="evidence" value="ECO:0007669"/>
    <property type="project" value="UniProtKB-SubCell"/>
</dbReference>
<keyword evidence="8" id="KW-0539">Nucleus</keyword>
<dbReference type="PANTHER" id="PTHR46245:SF10">
    <property type="entry name" value="B3 DOMAIN-CONTAINING TRANSCRIPTION FACTOR VAL3"/>
    <property type="match status" value="1"/>
</dbReference>
<evidence type="ECO:0000256" key="1">
    <source>
        <dbReference type="ARBA" id="ARBA00004123"/>
    </source>
</evidence>
<evidence type="ECO:0000256" key="4">
    <source>
        <dbReference type="ARBA" id="ARBA00022833"/>
    </source>
</evidence>
<keyword evidence="4" id="KW-0862">Zinc</keyword>
<proteinExistence type="predicted"/>
<dbReference type="CDD" id="cd10017">
    <property type="entry name" value="B3_DNA"/>
    <property type="match status" value="1"/>
</dbReference>
<dbReference type="InterPro" id="IPR003340">
    <property type="entry name" value="B3_DNA-bd"/>
</dbReference>
<dbReference type="PROSITE" id="PS51050">
    <property type="entry name" value="ZF_CW"/>
    <property type="match status" value="1"/>
</dbReference>
<keyword evidence="3" id="KW-0863">Zinc-finger</keyword>
<dbReference type="Gene3D" id="2.40.330.10">
    <property type="entry name" value="DNA-binding pseudobarrel domain"/>
    <property type="match status" value="1"/>
</dbReference>
<evidence type="ECO:0000256" key="3">
    <source>
        <dbReference type="ARBA" id="ARBA00022771"/>
    </source>
</evidence>
<dbReference type="SMART" id="SM01019">
    <property type="entry name" value="B3"/>
    <property type="match status" value="1"/>
</dbReference>
<evidence type="ECO:0000256" key="7">
    <source>
        <dbReference type="ARBA" id="ARBA00023163"/>
    </source>
</evidence>
<dbReference type="InterPro" id="IPR057743">
    <property type="entry name" value="Zfn_VAL1-3_N"/>
</dbReference>
<protein>
    <submittedName>
        <fullName evidence="12">B3 domain-containing transcription repressor VAL1</fullName>
    </submittedName>
</protein>
<evidence type="ECO:0000256" key="5">
    <source>
        <dbReference type="ARBA" id="ARBA00023015"/>
    </source>
</evidence>
<dbReference type="Pfam" id="PF07496">
    <property type="entry name" value="zf-CW"/>
    <property type="match status" value="1"/>
</dbReference>
<dbReference type="Pfam" id="PF25813">
    <property type="entry name" value="zf_VAL1_N"/>
    <property type="match status" value="1"/>
</dbReference>